<dbReference type="Proteomes" id="UP000467700">
    <property type="component" value="Unassembled WGS sequence"/>
</dbReference>
<comment type="caution">
    <text evidence="1">The sequence shown here is derived from an EMBL/GenBank/DDBJ whole genome shotgun (WGS) entry which is preliminary data.</text>
</comment>
<sequence>MPSSSSNATDSSPVRTLITTTVTATSPPTIEETTGPFDPFDPFPTSGTHILKLDLQGYVSDEDQATATSHLRHVTQEDMMKSPSERIDTLCFSAPRDAQWPAVDGLSPTHLEVQANVDESIDLSPLDKFKNPWTALRSLRMGGVCSFSEWPAVIAGQVESIDLTYSHAIHWTSSGGFPNLKRLKMEENNAIDMFLFAMKEIPGLLARLEVLHLQSTNGCDLQYDFTPRNLQMKLRRCHVLKDLCIALAQEDSDLGLARYLPRSLERLEFHCTMSRAMSEDLDEWVAHANNPKWLPSLKHFVLKYDANIIGGRPRDRTEDVESLAPQFDAKITLVYAALEESWFII</sequence>
<dbReference type="InterPro" id="IPR032675">
    <property type="entry name" value="LRR_dom_sf"/>
</dbReference>
<protein>
    <submittedName>
        <fullName evidence="1">Uncharacterized protein</fullName>
    </submittedName>
</protein>
<dbReference type="AlphaFoldDB" id="A0A8S0W0A4"/>
<gene>
    <name evidence="1" type="ORF">AAE3_LOCUS6889</name>
</gene>
<accession>A0A8S0W0A4</accession>
<organism evidence="1 2">
    <name type="scientific">Cyclocybe aegerita</name>
    <name type="common">Black poplar mushroom</name>
    <name type="synonym">Agrocybe aegerita</name>
    <dbReference type="NCBI Taxonomy" id="1973307"/>
    <lineage>
        <taxon>Eukaryota</taxon>
        <taxon>Fungi</taxon>
        <taxon>Dikarya</taxon>
        <taxon>Basidiomycota</taxon>
        <taxon>Agaricomycotina</taxon>
        <taxon>Agaricomycetes</taxon>
        <taxon>Agaricomycetidae</taxon>
        <taxon>Agaricales</taxon>
        <taxon>Agaricineae</taxon>
        <taxon>Bolbitiaceae</taxon>
        <taxon>Cyclocybe</taxon>
    </lineage>
</organism>
<dbReference type="EMBL" id="CACVBS010000046">
    <property type="protein sequence ID" value="CAA7265005.1"/>
    <property type="molecule type" value="Genomic_DNA"/>
</dbReference>
<reference evidence="1 2" key="1">
    <citation type="submission" date="2020-01" db="EMBL/GenBank/DDBJ databases">
        <authorList>
            <person name="Gupta K D."/>
        </authorList>
    </citation>
    <scope>NUCLEOTIDE SEQUENCE [LARGE SCALE GENOMIC DNA]</scope>
</reference>
<evidence type="ECO:0000313" key="1">
    <source>
        <dbReference type="EMBL" id="CAA7265005.1"/>
    </source>
</evidence>
<dbReference type="SUPFAM" id="SSF52047">
    <property type="entry name" value="RNI-like"/>
    <property type="match status" value="1"/>
</dbReference>
<keyword evidence="2" id="KW-1185">Reference proteome</keyword>
<dbReference type="OrthoDB" id="3267648at2759"/>
<name>A0A8S0W0A4_CYCAE</name>
<proteinExistence type="predicted"/>
<evidence type="ECO:0000313" key="2">
    <source>
        <dbReference type="Proteomes" id="UP000467700"/>
    </source>
</evidence>
<dbReference type="Gene3D" id="3.80.10.10">
    <property type="entry name" value="Ribonuclease Inhibitor"/>
    <property type="match status" value="1"/>
</dbReference>